<feature type="domain" description="Response regulatory" evidence="2">
    <location>
        <begin position="25"/>
        <end position="137"/>
    </location>
</feature>
<dbReference type="EMBL" id="FNSL01000001">
    <property type="protein sequence ID" value="SEB53729.1"/>
    <property type="molecule type" value="Genomic_DNA"/>
</dbReference>
<dbReference type="GO" id="GO:0000160">
    <property type="term" value="P:phosphorelay signal transduction system"/>
    <property type="evidence" value="ECO:0007669"/>
    <property type="project" value="InterPro"/>
</dbReference>
<dbReference type="SMART" id="SM00448">
    <property type="entry name" value="REC"/>
    <property type="match status" value="1"/>
</dbReference>
<feature type="modified residue" description="4-aspartylphosphate" evidence="1">
    <location>
        <position position="76"/>
    </location>
</feature>
<sequence>MRVQKKWILWLRKDARLKKTLDGARVLLVEDETMIAMNIEALCKEHGAEDVVTITSFNALGPDVLETGRISTAILDIRISDNWTDEFARLLQSRRIPFIFATGYAANHQVFETFNGVAIVEKPYKDSDLIEALAQAIGSSPAGAGQQPD</sequence>
<dbReference type="Pfam" id="PF00072">
    <property type="entry name" value="Response_reg"/>
    <property type="match status" value="1"/>
</dbReference>
<protein>
    <submittedName>
        <fullName evidence="3">CheY chemotaxis protein or a CheY-like REC (Receiver) domain</fullName>
    </submittedName>
</protein>
<dbReference type="InterPro" id="IPR001789">
    <property type="entry name" value="Sig_transdc_resp-reg_receiver"/>
</dbReference>
<organism evidence="3 4">
    <name type="scientific">Nitratireductor aquibiodomus</name>
    <dbReference type="NCBI Taxonomy" id="204799"/>
    <lineage>
        <taxon>Bacteria</taxon>
        <taxon>Pseudomonadati</taxon>
        <taxon>Pseudomonadota</taxon>
        <taxon>Alphaproteobacteria</taxon>
        <taxon>Hyphomicrobiales</taxon>
        <taxon>Phyllobacteriaceae</taxon>
        <taxon>Nitratireductor</taxon>
    </lineage>
</organism>
<dbReference type="AlphaFoldDB" id="A0A1H4K582"/>
<dbReference type="Gene3D" id="3.40.50.2300">
    <property type="match status" value="1"/>
</dbReference>
<dbReference type="SUPFAM" id="SSF52172">
    <property type="entry name" value="CheY-like"/>
    <property type="match status" value="1"/>
</dbReference>
<reference evidence="4" key="1">
    <citation type="submission" date="2016-10" db="EMBL/GenBank/DDBJ databases">
        <authorList>
            <person name="Varghese N."/>
            <person name="Submissions S."/>
        </authorList>
    </citation>
    <scope>NUCLEOTIDE SEQUENCE [LARGE SCALE GENOMIC DNA]</scope>
    <source>
        <strain evidence="4">ES.061</strain>
    </source>
</reference>
<gene>
    <name evidence="3" type="ORF">SAMN05216452_1975</name>
</gene>
<proteinExistence type="predicted"/>
<name>A0A1H4K582_9HYPH</name>
<dbReference type="InterPro" id="IPR011006">
    <property type="entry name" value="CheY-like_superfamily"/>
</dbReference>
<evidence type="ECO:0000256" key="1">
    <source>
        <dbReference type="PROSITE-ProRule" id="PRU00169"/>
    </source>
</evidence>
<evidence type="ECO:0000259" key="2">
    <source>
        <dbReference type="PROSITE" id="PS50110"/>
    </source>
</evidence>
<dbReference type="Proteomes" id="UP000199064">
    <property type="component" value="Unassembled WGS sequence"/>
</dbReference>
<keyword evidence="4" id="KW-1185">Reference proteome</keyword>
<keyword evidence="1" id="KW-0597">Phosphoprotein</keyword>
<dbReference type="PROSITE" id="PS50110">
    <property type="entry name" value="RESPONSE_REGULATORY"/>
    <property type="match status" value="1"/>
</dbReference>
<accession>A0A1H4K582</accession>
<evidence type="ECO:0000313" key="4">
    <source>
        <dbReference type="Proteomes" id="UP000199064"/>
    </source>
</evidence>
<evidence type="ECO:0000313" key="3">
    <source>
        <dbReference type="EMBL" id="SEB53729.1"/>
    </source>
</evidence>